<keyword evidence="8" id="KW-1185">Reference proteome</keyword>
<dbReference type="SMART" id="SM01144">
    <property type="entry name" value="DTW"/>
    <property type="match status" value="1"/>
</dbReference>
<organism evidence="7 8">
    <name type="scientific">Vibrio hippocampi</name>
    <dbReference type="NCBI Taxonomy" id="654686"/>
    <lineage>
        <taxon>Bacteria</taxon>
        <taxon>Pseudomonadati</taxon>
        <taxon>Pseudomonadota</taxon>
        <taxon>Gammaproteobacteria</taxon>
        <taxon>Vibrionales</taxon>
        <taxon>Vibrionaceae</taxon>
        <taxon>Vibrio</taxon>
    </lineage>
</organism>
<dbReference type="EMBL" id="CAKLCM010000002">
    <property type="protein sequence ID" value="CAH0527379.1"/>
    <property type="molecule type" value="Genomic_DNA"/>
</dbReference>
<sequence>MIAACKQCGLIHNCYCQAIPKIACDLYITLLTHENELLRATNTGHLAKKVLKHCEVEIWQRKQPIQALASDRIPMLLFPDDDSRAFNDLSVDEIAQAQFIVLDATWQEAKKMLNRTPELKQLPKVMISSNTESSYALRRNQEKGNLCTYEVAAQMVEQLGDASQSDKMMTFFNYYLACFQAERSGHQYKNSTV</sequence>
<dbReference type="RefSeq" id="WP_237485472.1">
    <property type="nucleotide sequence ID" value="NZ_CAKLCM010000002.1"/>
</dbReference>
<feature type="domain" description="DTW" evidence="6">
    <location>
        <begin position="1"/>
        <end position="184"/>
    </location>
</feature>
<keyword evidence="4" id="KW-0819">tRNA processing</keyword>
<evidence type="ECO:0000256" key="5">
    <source>
        <dbReference type="ARBA" id="ARBA00034489"/>
    </source>
</evidence>
<keyword evidence="2" id="KW-0808">Transferase</keyword>
<evidence type="ECO:0000256" key="4">
    <source>
        <dbReference type="ARBA" id="ARBA00022694"/>
    </source>
</evidence>
<gene>
    <name evidence="7" type="ORF">VHP8226_02679</name>
</gene>
<evidence type="ECO:0000313" key="7">
    <source>
        <dbReference type="EMBL" id="CAH0527379.1"/>
    </source>
</evidence>
<proteinExistence type="inferred from homology"/>
<evidence type="ECO:0000256" key="2">
    <source>
        <dbReference type="ARBA" id="ARBA00022679"/>
    </source>
</evidence>
<dbReference type="EC" id="2.5.1.25" evidence="1"/>
<dbReference type="PANTHER" id="PTHR21392:SF0">
    <property type="entry name" value="TRNA-URIDINE AMINOCARBOXYPROPYLTRANSFERASE 2"/>
    <property type="match status" value="1"/>
</dbReference>
<reference evidence="7" key="1">
    <citation type="submission" date="2021-12" db="EMBL/GenBank/DDBJ databases">
        <authorList>
            <person name="Rodrigo-Torres L."/>
            <person name="Arahal R. D."/>
            <person name="Lucena T."/>
        </authorList>
    </citation>
    <scope>NUCLEOTIDE SEQUENCE</scope>
    <source>
        <strain evidence="7">CECT 8226</strain>
    </source>
</reference>
<evidence type="ECO:0000256" key="3">
    <source>
        <dbReference type="ARBA" id="ARBA00022691"/>
    </source>
</evidence>
<protein>
    <recommendedName>
        <fullName evidence="1">tRNA-uridine aminocarboxypropyltransferase</fullName>
        <ecNumber evidence="1">2.5.1.25</ecNumber>
    </recommendedName>
</protein>
<name>A0ABN8DI32_9VIBR</name>
<dbReference type="PANTHER" id="PTHR21392">
    <property type="entry name" value="TRNA-URIDINE AMINOCARBOXYPROPYLTRANSFERASE 2"/>
    <property type="match status" value="1"/>
</dbReference>
<evidence type="ECO:0000259" key="6">
    <source>
        <dbReference type="SMART" id="SM01144"/>
    </source>
</evidence>
<accession>A0ABN8DI32</accession>
<comment type="similarity">
    <text evidence="5">Belongs to the TDD superfamily. DTWD2 family.</text>
</comment>
<evidence type="ECO:0000313" key="8">
    <source>
        <dbReference type="Proteomes" id="UP000838160"/>
    </source>
</evidence>
<keyword evidence="3" id="KW-0949">S-adenosyl-L-methionine</keyword>
<dbReference type="InterPro" id="IPR039262">
    <property type="entry name" value="DTWD2/TAPT"/>
</dbReference>
<evidence type="ECO:0000256" key="1">
    <source>
        <dbReference type="ARBA" id="ARBA00012386"/>
    </source>
</evidence>
<dbReference type="InterPro" id="IPR005636">
    <property type="entry name" value="DTW"/>
</dbReference>
<dbReference type="Pfam" id="PF03942">
    <property type="entry name" value="DTW"/>
    <property type="match status" value="1"/>
</dbReference>
<comment type="caution">
    <text evidence="7">The sequence shown here is derived from an EMBL/GenBank/DDBJ whole genome shotgun (WGS) entry which is preliminary data.</text>
</comment>
<dbReference type="Proteomes" id="UP000838160">
    <property type="component" value="Unassembled WGS sequence"/>
</dbReference>